<dbReference type="OrthoDB" id="6111975at2"/>
<keyword evidence="2" id="KW-0808">Transferase</keyword>
<dbReference type="Proteomes" id="UP000323917">
    <property type="component" value="Chromosome"/>
</dbReference>
<evidence type="ECO:0000259" key="1">
    <source>
        <dbReference type="PROSITE" id="PS50011"/>
    </source>
</evidence>
<dbReference type="PANTHER" id="PTHR24348">
    <property type="entry name" value="SERINE/THREONINE-PROTEIN KINASE UNC-51-RELATED"/>
    <property type="match status" value="1"/>
</dbReference>
<keyword evidence="3" id="KW-1185">Reference proteome</keyword>
<evidence type="ECO:0000313" key="3">
    <source>
        <dbReference type="Proteomes" id="UP000323917"/>
    </source>
</evidence>
<dbReference type="SMART" id="SM00220">
    <property type="entry name" value="S_TKc"/>
    <property type="match status" value="1"/>
</dbReference>
<name>A0A5B9QFS0_9BACT</name>
<dbReference type="Gene3D" id="3.30.200.20">
    <property type="entry name" value="Phosphorylase Kinase, domain 1"/>
    <property type="match status" value="1"/>
</dbReference>
<dbReference type="KEGG" id="bgok:Pr1d_03740"/>
<proteinExistence type="predicted"/>
<dbReference type="GO" id="GO:0005737">
    <property type="term" value="C:cytoplasm"/>
    <property type="evidence" value="ECO:0007669"/>
    <property type="project" value="TreeGrafter"/>
</dbReference>
<feature type="domain" description="Protein kinase" evidence="1">
    <location>
        <begin position="12"/>
        <end position="273"/>
    </location>
</feature>
<protein>
    <submittedName>
        <fullName evidence="2">Serine/threonine-protein kinase PknB</fullName>
        <ecNumber evidence="2">2.7.11.1</ecNumber>
    </submittedName>
</protein>
<accession>A0A5B9QFS0</accession>
<dbReference type="EMBL" id="CP042913">
    <property type="protein sequence ID" value="QEG33113.1"/>
    <property type="molecule type" value="Genomic_DNA"/>
</dbReference>
<evidence type="ECO:0000313" key="2">
    <source>
        <dbReference type="EMBL" id="QEG33113.1"/>
    </source>
</evidence>
<organism evidence="2 3">
    <name type="scientific">Bythopirellula goksoeyrii</name>
    <dbReference type="NCBI Taxonomy" id="1400387"/>
    <lineage>
        <taxon>Bacteria</taxon>
        <taxon>Pseudomonadati</taxon>
        <taxon>Planctomycetota</taxon>
        <taxon>Planctomycetia</taxon>
        <taxon>Pirellulales</taxon>
        <taxon>Lacipirellulaceae</taxon>
        <taxon>Bythopirellula</taxon>
    </lineage>
</organism>
<gene>
    <name evidence="2" type="primary">pknB_1</name>
    <name evidence="2" type="ORF">Pr1d_03740</name>
</gene>
<dbReference type="EC" id="2.7.11.1" evidence="2"/>
<dbReference type="PROSITE" id="PS50011">
    <property type="entry name" value="PROTEIN_KINASE_DOM"/>
    <property type="match status" value="1"/>
</dbReference>
<dbReference type="InterPro" id="IPR000719">
    <property type="entry name" value="Prot_kinase_dom"/>
</dbReference>
<dbReference type="InterPro" id="IPR045269">
    <property type="entry name" value="Atg1-like"/>
</dbReference>
<dbReference type="Pfam" id="PF00069">
    <property type="entry name" value="Pkinase"/>
    <property type="match status" value="1"/>
</dbReference>
<dbReference type="RefSeq" id="WP_148071920.1">
    <property type="nucleotide sequence ID" value="NZ_CP042913.1"/>
</dbReference>
<keyword evidence="2" id="KW-0418">Kinase</keyword>
<reference evidence="2 3" key="1">
    <citation type="submission" date="2019-08" db="EMBL/GenBank/DDBJ databases">
        <title>Deep-cultivation of Planctomycetes and their phenomic and genomic characterization uncovers novel biology.</title>
        <authorList>
            <person name="Wiegand S."/>
            <person name="Jogler M."/>
            <person name="Boedeker C."/>
            <person name="Pinto D."/>
            <person name="Vollmers J."/>
            <person name="Rivas-Marin E."/>
            <person name="Kohn T."/>
            <person name="Peeters S.H."/>
            <person name="Heuer A."/>
            <person name="Rast P."/>
            <person name="Oberbeckmann S."/>
            <person name="Bunk B."/>
            <person name="Jeske O."/>
            <person name="Meyerdierks A."/>
            <person name="Storesund J.E."/>
            <person name="Kallscheuer N."/>
            <person name="Luecker S."/>
            <person name="Lage O.M."/>
            <person name="Pohl T."/>
            <person name="Merkel B.J."/>
            <person name="Hornburger P."/>
            <person name="Mueller R.-W."/>
            <person name="Bruemmer F."/>
            <person name="Labrenz M."/>
            <person name="Spormann A.M."/>
            <person name="Op den Camp H."/>
            <person name="Overmann J."/>
            <person name="Amann R."/>
            <person name="Jetten M.S.M."/>
            <person name="Mascher T."/>
            <person name="Medema M.H."/>
            <person name="Devos D.P."/>
            <person name="Kaster A.-K."/>
            <person name="Ovreas L."/>
            <person name="Rohde M."/>
            <person name="Galperin M.Y."/>
            <person name="Jogler C."/>
        </authorList>
    </citation>
    <scope>NUCLEOTIDE SEQUENCE [LARGE SCALE GENOMIC DNA]</scope>
    <source>
        <strain evidence="2 3">Pr1d</strain>
    </source>
</reference>
<dbReference type="PANTHER" id="PTHR24348:SF68">
    <property type="entry name" value="SERINE_THREONINE-PROTEIN KINASE ATG1C"/>
    <property type="match status" value="1"/>
</dbReference>
<dbReference type="GO" id="GO:0004674">
    <property type="term" value="F:protein serine/threonine kinase activity"/>
    <property type="evidence" value="ECO:0007669"/>
    <property type="project" value="UniProtKB-EC"/>
</dbReference>
<dbReference type="GO" id="GO:0005524">
    <property type="term" value="F:ATP binding"/>
    <property type="evidence" value="ECO:0007669"/>
    <property type="project" value="InterPro"/>
</dbReference>
<dbReference type="InterPro" id="IPR011009">
    <property type="entry name" value="Kinase-like_dom_sf"/>
</dbReference>
<dbReference type="SUPFAM" id="SSF56112">
    <property type="entry name" value="Protein kinase-like (PK-like)"/>
    <property type="match status" value="1"/>
</dbReference>
<dbReference type="CDD" id="cd14014">
    <property type="entry name" value="STKc_PknB_like"/>
    <property type="match status" value="1"/>
</dbReference>
<dbReference type="Gene3D" id="1.10.510.10">
    <property type="entry name" value="Transferase(Phosphotransferase) domain 1"/>
    <property type="match status" value="1"/>
</dbReference>
<sequence length="297" mass="34085">MASAGKEFVGPYRLFYLIRAGAMFEIWAVKPIGKDEPFAMKWLPPGPKHTRQSSGELKHEYNVGKTLDHPSVIKTLDFGTEKKDGTYLIMELFKTPNLKQQIHDGVEQLHWRLEEILGAAALSVEYMHKQGWTHRDIKPDNFLVSDENEVRLIDFTLARKIKTGISKLFGNKAPVQGTYSYMAPEQIRGKEVDERADIYSFGCMVYELMTGKLPYTASSSTELLNKHLKARPQPISMLQKNVQPEFANLVHRMLEKDPNDRPDTLMEFYRELKAGRCFHIKPKKPVEKPPKDHDEGV</sequence>
<dbReference type="AlphaFoldDB" id="A0A5B9QFS0"/>